<feature type="compositionally biased region" description="Low complexity" evidence="1">
    <location>
        <begin position="673"/>
        <end position="709"/>
    </location>
</feature>
<dbReference type="InterPro" id="IPR053018">
    <property type="entry name" value="Elsinochrome_Biosynth-Asso"/>
</dbReference>
<feature type="compositionally biased region" description="Low complexity" evidence="1">
    <location>
        <begin position="636"/>
        <end position="660"/>
    </location>
</feature>
<reference evidence="3 4" key="1">
    <citation type="journal article" date="2024" name="Commun. Biol.">
        <title>Comparative genomic analysis of thermophilic fungi reveals convergent evolutionary adaptations and gene losses.</title>
        <authorList>
            <person name="Steindorff A.S."/>
            <person name="Aguilar-Pontes M.V."/>
            <person name="Robinson A.J."/>
            <person name="Andreopoulos B."/>
            <person name="LaButti K."/>
            <person name="Kuo A."/>
            <person name="Mondo S."/>
            <person name="Riley R."/>
            <person name="Otillar R."/>
            <person name="Haridas S."/>
            <person name="Lipzen A."/>
            <person name="Grimwood J."/>
            <person name="Schmutz J."/>
            <person name="Clum A."/>
            <person name="Reid I.D."/>
            <person name="Moisan M.C."/>
            <person name="Butler G."/>
            <person name="Nguyen T.T.M."/>
            <person name="Dewar K."/>
            <person name="Conant G."/>
            <person name="Drula E."/>
            <person name="Henrissat B."/>
            <person name="Hansel C."/>
            <person name="Singer S."/>
            <person name="Hutchinson M.I."/>
            <person name="de Vries R.P."/>
            <person name="Natvig D.O."/>
            <person name="Powell A.J."/>
            <person name="Tsang A."/>
            <person name="Grigoriev I.V."/>
        </authorList>
    </citation>
    <scope>NUCLEOTIDE SEQUENCE [LARGE SCALE GENOMIC DNA]</scope>
    <source>
        <strain evidence="3 4">CBS 620.91</strain>
    </source>
</reference>
<feature type="region of interest" description="Disordered" evidence="1">
    <location>
        <begin position="572"/>
        <end position="603"/>
    </location>
</feature>
<evidence type="ECO:0008006" key="5">
    <source>
        <dbReference type="Google" id="ProtNLM"/>
    </source>
</evidence>
<feature type="region of interest" description="Disordered" evidence="1">
    <location>
        <begin position="520"/>
        <end position="547"/>
    </location>
</feature>
<feature type="transmembrane region" description="Helical" evidence="2">
    <location>
        <begin position="217"/>
        <end position="240"/>
    </location>
</feature>
<gene>
    <name evidence="3" type="ORF">VTJ49DRAFT_3093</name>
</gene>
<dbReference type="Proteomes" id="UP001583172">
    <property type="component" value="Unassembled WGS sequence"/>
</dbReference>
<evidence type="ECO:0000256" key="1">
    <source>
        <dbReference type="SAM" id="MobiDB-lite"/>
    </source>
</evidence>
<feature type="compositionally biased region" description="Low complexity" evidence="1">
    <location>
        <begin position="594"/>
        <end position="603"/>
    </location>
</feature>
<feature type="compositionally biased region" description="Polar residues" evidence="1">
    <location>
        <begin position="615"/>
        <end position="635"/>
    </location>
</feature>
<feature type="compositionally biased region" description="Polar residues" evidence="1">
    <location>
        <begin position="522"/>
        <end position="532"/>
    </location>
</feature>
<feature type="transmembrane region" description="Helical" evidence="2">
    <location>
        <begin position="437"/>
        <end position="457"/>
    </location>
</feature>
<comment type="caution">
    <text evidence="3">The sequence shown here is derived from an EMBL/GenBank/DDBJ whole genome shotgun (WGS) entry which is preliminary data.</text>
</comment>
<keyword evidence="2" id="KW-1133">Transmembrane helix</keyword>
<feature type="compositionally biased region" description="Low complexity" evidence="1">
    <location>
        <begin position="909"/>
        <end position="932"/>
    </location>
</feature>
<feature type="transmembrane region" description="Helical" evidence="2">
    <location>
        <begin position="127"/>
        <end position="155"/>
    </location>
</feature>
<feature type="transmembrane region" description="Helical" evidence="2">
    <location>
        <begin position="382"/>
        <end position="406"/>
    </location>
</feature>
<feature type="region of interest" description="Disordered" evidence="1">
    <location>
        <begin position="868"/>
        <end position="932"/>
    </location>
</feature>
<feature type="region of interest" description="Disordered" evidence="1">
    <location>
        <begin position="615"/>
        <end position="709"/>
    </location>
</feature>
<keyword evidence="2" id="KW-0812">Transmembrane</keyword>
<evidence type="ECO:0000313" key="4">
    <source>
        <dbReference type="Proteomes" id="UP001583172"/>
    </source>
</evidence>
<feature type="transmembrane region" description="Helical" evidence="2">
    <location>
        <begin position="252"/>
        <end position="269"/>
    </location>
</feature>
<dbReference type="PANTHER" id="PTHR37577:SF1">
    <property type="entry name" value="INTEGRAL MEMBRANE PROTEIN"/>
    <property type="match status" value="1"/>
</dbReference>
<feature type="compositionally biased region" description="Polar residues" evidence="1">
    <location>
        <begin position="724"/>
        <end position="735"/>
    </location>
</feature>
<keyword evidence="4" id="KW-1185">Reference proteome</keyword>
<protein>
    <recommendedName>
        <fullName evidence="5">Transmembrane protein</fullName>
    </recommendedName>
</protein>
<feature type="compositionally biased region" description="Polar residues" evidence="1">
    <location>
        <begin position="752"/>
        <end position="763"/>
    </location>
</feature>
<accession>A0ABR3V8E1</accession>
<feature type="transmembrane region" description="Helical" evidence="2">
    <location>
        <begin position="333"/>
        <end position="352"/>
    </location>
</feature>
<evidence type="ECO:0000313" key="3">
    <source>
        <dbReference type="EMBL" id="KAL1838073.1"/>
    </source>
</evidence>
<feature type="compositionally biased region" description="Basic residues" evidence="1">
    <location>
        <begin position="467"/>
        <end position="477"/>
    </location>
</feature>
<feature type="region of interest" description="Disordered" evidence="1">
    <location>
        <begin position="467"/>
        <end position="497"/>
    </location>
</feature>
<name>A0ABR3V8E1_HUMIN</name>
<feature type="compositionally biased region" description="Gly residues" evidence="1">
    <location>
        <begin position="893"/>
        <end position="907"/>
    </location>
</feature>
<feature type="compositionally biased region" description="Pro residues" evidence="1">
    <location>
        <begin position="661"/>
        <end position="672"/>
    </location>
</feature>
<dbReference type="PANTHER" id="PTHR37577">
    <property type="entry name" value="INTEGRAL MEMBRANE PROTEIN"/>
    <property type="match status" value="1"/>
</dbReference>
<feature type="region of interest" description="Disordered" evidence="1">
    <location>
        <begin position="722"/>
        <end position="770"/>
    </location>
</feature>
<keyword evidence="2" id="KW-0472">Membrane</keyword>
<sequence>MRECGSLVRALAALEPRLAAHKAGLCSYAVGAKFAFKSDIPHECNQPGATPCRMQVVAVTGPCSVWASSSGEITPELGSMGAYVSTENCIHRYGVEPNCQVVLSQDNQTALQLGDSKLGTFNGDPDIAGAGVLGAFFCVTAVSVFLGFLSMLWWCSKNILGMVNRLTREEKTLKNWQLSVSGILEAIIITCSDQQIFTGGAYAITLRYAKACNVSAYHYNIVANILLVTCATHLMAITVARHYWEHPYVGTLRLIVTTLVYVITGTLLSKQGSGSLGFPTEIPSYSSQYSLMLLPAACFQRPGNQIGSEFERAFRASSAAEFFTGQVHGRANYVIMLLFYCVAVCVSLGRVVRRGLGHDGKRNKFVARMKQKVPFLFRIRRALYMLFAVYLVAGIALTAWTVAIAAKYVFELRRWVDKSGWIQKSNNQNPENDPSTFGQLVPLLLMSLTLFTFMQILSERIRARRRREKHRKYNSLRHNKDSNSPSPDSGMPFSSDLGLNAQSVPVGQFYDAAAAEKYKSEPTVTVNATQPSSMPPAGNGTPAQSQSAFTLALPPIRQQTYDMSLAGPAFETIPLDADPISPAPNPSGNGGSTSSGAATPGTGVAVNTQTLRQTTVPATGPSPQLAQTSAPTVVHSSQAAQTTAQASISSPQPTQTSSPPTTTPISPPPPPSRTQTQPTPATTQSFPQPTRSETDPTPQQQQPQQQQSQMDMYTTYMYDQQQTPWDSQPAPSQDQGHAKLKKKRGLGGLFSRSKTTSNKTASESEPEPSPWAGGVYYGSGSVPNSAPLYGSYPITASPPTFYSPNLTSTGGMGAAYWPVGQQHQHMFPQSLSAASLPAFAGGAVVGLGLDGSTGGDPAQGHWFGRSNTEPMGQGQQGQQWLGRSQTDPVAAGMGVGEGQQGYEGGNGWVQVHGQQQPGGQEQGQQQQQQHQQ</sequence>
<evidence type="ECO:0000256" key="2">
    <source>
        <dbReference type="SAM" id="Phobius"/>
    </source>
</evidence>
<proteinExistence type="predicted"/>
<dbReference type="EMBL" id="JAZGSY010000240">
    <property type="protein sequence ID" value="KAL1838073.1"/>
    <property type="molecule type" value="Genomic_DNA"/>
</dbReference>
<organism evidence="3 4">
    <name type="scientific">Humicola insolens</name>
    <name type="common">Soft-rot fungus</name>
    <dbReference type="NCBI Taxonomy" id="85995"/>
    <lineage>
        <taxon>Eukaryota</taxon>
        <taxon>Fungi</taxon>
        <taxon>Dikarya</taxon>
        <taxon>Ascomycota</taxon>
        <taxon>Pezizomycotina</taxon>
        <taxon>Sordariomycetes</taxon>
        <taxon>Sordariomycetidae</taxon>
        <taxon>Sordariales</taxon>
        <taxon>Chaetomiaceae</taxon>
        <taxon>Mycothermus</taxon>
    </lineage>
</organism>